<keyword evidence="3" id="KW-1185">Reference proteome</keyword>
<evidence type="ECO:0000313" key="3">
    <source>
        <dbReference type="Proteomes" id="UP000245207"/>
    </source>
</evidence>
<organism evidence="2 3">
    <name type="scientific">Artemisia annua</name>
    <name type="common">Sweet wormwood</name>
    <dbReference type="NCBI Taxonomy" id="35608"/>
    <lineage>
        <taxon>Eukaryota</taxon>
        <taxon>Viridiplantae</taxon>
        <taxon>Streptophyta</taxon>
        <taxon>Embryophyta</taxon>
        <taxon>Tracheophyta</taxon>
        <taxon>Spermatophyta</taxon>
        <taxon>Magnoliopsida</taxon>
        <taxon>eudicotyledons</taxon>
        <taxon>Gunneridae</taxon>
        <taxon>Pentapetalae</taxon>
        <taxon>asterids</taxon>
        <taxon>campanulids</taxon>
        <taxon>Asterales</taxon>
        <taxon>Asteraceae</taxon>
        <taxon>Asteroideae</taxon>
        <taxon>Anthemideae</taxon>
        <taxon>Artemisiinae</taxon>
        <taxon>Artemisia</taxon>
    </lineage>
</organism>
<protein>
    <submittedName>
        <fullName evidence="2">Uncharacterized protein</fullName>
    </submittedName>
</protein>
<gene>
    <name evidence="2" type="ORF">CTI12_AA388130</name>
</gene>
<evidence type="ECO:0000313" key="2">
    <source>
        <dbReference type="EMBL" id="PWA55473.1"/>
    </source>
</evidence>
<evidence type="ECO:0000256" key="1">
    <source>
        <dbReference type="SAM" id="MobiDB-lite"/>
    </source>
</evidence>
<sequence>MGLDSLPNSLHTSKVSLGSLMRKSRSVGSIDFIPNFDITKQPHHRRLRTSVSYREDVTTTCMQTPHNHDQISRKPKSTGLTPIQEKTNISNKNRRTQCQKVVKVNNSKKQVSLTPKKIKRKKVVDDGFPEKKNKLKSRSRKCNHRLPKVTKKKVVDDDKENKMSMKKRQSDQEYCIKVLMEVYRLTTEEIQGNGVWVEKTTVVNDIKEISYEIGHDILQLLVYEMVDELCISV</sequence>
<dbReference type="PANTHER" id="PTHR35499:SF4">
    <property type="entry name" value="ALC-INTERACTING PROTEIN 1"/>
    <property type="match status" value="1"/>
</dbReference>
<proteinExistence type="predicted"/>
<reference evidence="2 3" key="1">
    <citation type="journal article" date="2018" name="Mol. Plant">
        <title>The genome of Artemisia annua provides insight into the evolution of Asteraceae family and artemisinin biosynthesis.</title>
        <authorList>
            <person name="Shen Q."/>
            <person name="Zhang L."/>
            <person name="Liao Z."/>
            <person name="Wang S."/>
            <person name="Yan T."/>
            <person name="Shi P."/>
            <person name="Liu M."/>
            <person name="Fu X."/>
            <person name="Pan Q."/>
            <person name="Wang Y."/>
            <person name="Lv Z."/>
            <person name="Lu X."/>
            <person name="Zhang F."/>
            <person name="Jiang W."/>
            <person name="Ma Y."/>
            <person name="Chen M."/>
            <person name="Hao X."/>
            <person name="Li L."/>
            <person name="Tang Y."/>
            <person name="Lv G."/>
            <person name="Zhou Y."/>
            <person name="Sun X."/>
            <person name="Brodelius P.E."/>
            <person name="Rose J.K.C."/>
            <person name="Tang K."/>
        </authorList>
    </citation>
    <scope>NUCLEOTIDE SEQUENCE [LARGE SCALE GENOMIC DNA]</scope>
    <source>
        <strain evidence="3">cv. Huhao1</strain>
        <tissue evidence="2">Leaf</tissue>
    </source>
</reference>
<dbReference type="AlphaFoldDB" id="A0A2U1M2J4"/>
<dbReference type="PANTHER" id="PTHR35499">
    <property type="entry name" value="OS05G0128300 PROTEIN"/>
    <property type="match status" value="1"/>
</dbReference>
<feature type="region of interest" description="Disordered" evidence="1">
    <location>
        <begin position="64"/>
        <end position="83"/>
    </location>
</feature>
<dbReference type="Proteomes" id="UP000245207">
    <property type="component" value="Unassembled WGS sequence"/>
</dbReference>
<dbReference type="OrthoDB" id="1670627at2759"/>
<name>A0A2U1M2J4_ARTAN</name>
<dbReference type="EMBL" id="PKPP01006745">
    <property type="protein sequence ID" value="PWA55473.1"/>
    <property type="molecule type" value="Genomic_DNA"/>
</dbReference>
<dbReference type="STRING" id="35608.A0A2U1M2J4"/>
<accession>A0A2U1M2J4</accession>
<comment type="caution">
    <text evidence="2">The sequence shown here is derived from an EMBL/GenBank/DDBJ whole genome shotgun (WGS) entry which is preliminary data.</text>
</comment>